<proteinExistence type="inferred from homology"/>
<feature type="domain" description="ABC transporter" evidence="5">
    <location>
        <begin position="2"/>
        <end position="241"/>
    </location>
</feature>
<protein>
    <submittedName>
        <fullName evidence="6">ABC transporter ATP-binding protein</fullName>
    </submittedName>
</protein>
<evidence type="ECO:0000256" key="1">
    <source>
        <dbReference type="ARBA" id="ARBA00005417"/>
    </source>
</evidence>
<dbReference type="InterPro" id="IPR017871">
    <property type="entry name" value="ABC_transporter-like_CS"/>
</dbReference>
<keyword evidence="7" id="KW-1185">Reference proteome</keyword>
<dbReference type="PROSITE" id="PS00211">
    <property type="entry name" value="ABC_TRANSPORTER_1"/>
    <property type="match status" value="1"/>
</dbReference>
<dbReference type="InterPro" id="IPR003439">
    <property type="entry name" value="ABC_transporter-like_ATP-bd"/>
</dbReference>
<evidence type="ECO:0000256" key="2">
    <source>
        <dbReference type="ARBA" id="ARBA00022448"/>
    </source>
</evidence>
<dbReference type="SUPFAM" id="SSF52540">
    <property type="entry name" value="P-loop containing nucleoside triphosphate hydrolases"/>
    <property type="match status" value="1"/>
</dbReference>
<dbReference type="AlphaFoldDB" id="A0A3S0PNT9"/>
<evidence type="ECO:0000313" key="7">
    <source>
        <dbReference type="Proteomes" id="UP000287910"/>
    </source>
</evidence>
<keyword evidence="3" id="KW-0547">Nucleotide-binding</keyword>
<dbReference type="PROSITE" id="PS50893">
    <property type="entry name" value="ABC_TRANSPORTER_2"/>
    <property type="match status" value="1"/>
</dbReference>
<name>A0A3S0PNT9_9BACI</name>
<gene>
    <name evidence="6" type="ORF">EK386_12365</name>
</gene>
<reference evidence="6 7" key="1">
    <citation type="submission" date="2018-12" db="EMBL/GenBank/DDBJ databases">
        <title>Lysinibacillus antri sp. nov., isolated from a cave soil.</title>
        <authorList>
            <person name="Narsing Rao M.P."/>
            <person name="Zhang H."/>
            <person name="Dong Z.-Y."/>
            <person name="Niu X.-K."/>
            <person name="Zhang K."/>
            <person name="Fang B.-Z."/>
            <person name="Kang Y.-Q."/>
            <person name="Xiao M."/>
            <person name="Li W.-J."/>
        </authorList>
    </citation>
    <scope>NUCLEOTIDE SEQUENCE [LARGE SCALE GENOMIC DNA]</scope>
    <source>
        <strain evidence="6 7">SYSU K30002</strain>
    </source>
</reference>
<keyword evidence="4 6" id="KW-0067">ATP-binding</keyword>
<accession>A0A3S0PNT9</accession>
<dbReference type="PANTHER" id="PTHR42734">
    <property type="entry name" value="METAL TRANSPORT SYSTEM ATP-BINDING PROTEIN TM_0124-RELATED"/>
    <property type="match status" value="1"/>
</dbReference>
<dbReference type="GO" id="GO:0005524">
    <property type="term" value="F:ATP binding"/>
    <property type="evidence" value="ECO:0007669"/>
    <property type="project" value="UniProtKB-KW"/>
</dbReference>
<dbReference type="InterPro" id="IPR027417">
    <property type="entry name" value="P-loop_NTPase"/>
</dbReference>
<organism evidence="6 7">
    <name type="scientific">Lysinibacillus antri</name>
    <dbReference type="NCBI Taxonomy" id="2498145"/>
    <lineage>
        <taxon>Bacteria</taxon>
        <taxon>Bacillati</taxon>
        <taxon>Bacillota</taxon>
        <taxon>Bacilli</taxon>
        <taxon>Bacillales</taxon>
        <taxon>Bacillaceae</taxon>
        <taxon>Lysinibacillus</taxon>
    </lineage>
</organism>
<dbReference type="InterPro" id="IPR003593">
    <property type="entry name" value="AAA+_ATPase"/>
</dbReference>
<comment type="similarity">
    <text evidence="1">Belongs to the ABC transporter superfamily.</text>
</comment>
<dbReference type="GO" id="GO:0016887">
    <property type="term" value="F:ATP hydrolysis activity"/>
    <property type="evidence" value="ECO:0007669"/>
    <property type="project" value="InterPro"/>
</dbReference>
<dbReference type="SMART" id="SM00382">
    <property type="entry name" value="AAA"/>
    <property type="match status" value="1"/>
</dbReference>
<evidence type="ECO:0000313" key="6">
    <source>
        <dbReference type="EMBL" id="RUL51274.1"/>
    </source>
</evidence>
<evidence type="ECO:0000259" key="5">
    <source>
        <dbReference type="PROSITE" id="PS50893"/>
    </source>
</evidence>
<dbReference type="PANTHER" id="PTHR42734:SF6">
    <property type="entry name" value="MOLYBDATE IMPORT ATP-BINDING PROTEIN MOLC"/>
    <property type="match status" value="1"/>
</dbReference>
<evidence type="ECO:0000256" key="4">
    <source>
        <dbReference type="ARBA" id="ARBA00022840"/>
    </source>
</evidence>
<keyword evidence="2" id="KW-0813">Transport</keyword>
<dbReference type="EMBL" id="RYYR01000016">
    <property type="protein sequence ID" value="RUL51274.1"/>
    <property type="molecule type" value="Genomic_DNA"/>
</dbReference>
<dbReference type="Pfam" id="PF00005">
    <property type="entry name" value="ABC_tran"/>
    <property type="match status" value="1"/>
</dbReference>
<sequence length="256" mass="29235">MINLENILLYRNGTTILHDVNWTVEQGQHWAILGLNGSGKTTMLKVINGYLWPNEGNVTVMGERFGNTNIPELRKQIAWVSNAMIENFTWEDPCIEIVLSGKFGALPLFEDVTDEEIQEAIDMMNTLNCGHLIEKKFSLLSQGERQRVQIARALLTNPKILILDEPCSNLDLIEREKLLKTIQTIAERPDAPTVLYVTHHVEEILPCFSHTLLMREGTIYDAGESKHLLTTETLSDFFRHDITVHNEQNRTWVAVK</sequence>
<dbReference type="InterPro" id="IPR050153">
    <property type="entry name" value="Metal_Ion_Import_ABC"/>
</dbReference>
<comment type="caution">
    <text evidence="6">The sequence shown here is derived from an EMBL/GenBank/DDBJ whole genome shotgun (WGS) entry which is preliminary data.</text>
</comment>
<dbReference type="Gene3D" id="3.40.50.300">
    <property type="entry name" value="P-loop containing nucleotide triphosphate hydrolases"/>
    <property type="match status" value="1"/>
</dbReference>
<dbReference type="Proteomes" id="UP000287910">
    <property type="component" value="Unassembled WGS sequence"/>
</dbReference>
<evidence type="ECO:0000256" key="3">
    <source>
        <dbReference type="ARBA" id="ARBA00022741"/>
    </source>
</evidence>